<sequence>MTITVQFNHSYKPHGRIVFRLTGGGGTALVGVLHFDIAFDIAEGSGYLAHIGANGFEVFDTVVDADLPADLAPYNIDYHLRASIWRKPVAGGTMMVRFIRQWPGSHSWLVYGCAPTSPISEAAYSATGHAWYDVGGFELSPIVAPAEEAGLNMAQLATIPPVWPDSGGVLHTLCVIPLSWRPDYLAYSKLQVALGRGEMSREAFKAHVLSHERLHHLWSNPNDEYLSYLVRLDDLGGLREVAPYNNQQLRERKELSRMAMLSCR</sequence>
<reference evidence="1 2" key="2">
    <citation type="submission" date="2018-03" db="EMBL/GenBank/DDBJ databases">
        <title>Draft genome of Pseudomonas putida strain KH-18-2.</title>
        <authorList>
            <person name="Yoshizawa S."/>
            <person name="Khan N.H."/>
            <person name="Nishimura M."/>
            <person name="Chiura H.X."/>
            <person name="Ogura Y."/>
            <person name="Hayashi T."/>
            <person name="Kogure K."/>
        </authorList>
    </citation>
    <scope>NUCLEOTIDE SEQUENCE [LARGE SCALE GENOMIC DNA]</scope>
    <source>
        <strain evidence="1 2">KH-18-2</strain>
    </source>
</reference>
<reference evidence="1 2" key="1">
    <citation type="submission" date="2016-08" db="EMBL/GenBank/DDBJ databases">
        <authorList>
            <person name="Seilhamer J.J."/>
        </authorList>
    </citation>
    <scope>NUCLEOTIDE SEQUENCE [LARGE SCALE GENOMIC DNA]</scope>
    <source>
        <strain evidence="1 2">KH-18-2</strain>
    </source>
</reference>
<name>A0A2S3WK06_PSEPU</name>
<proteinExistence type="predicted"/>
<dbReference type="Proteomes" id="UP000237378">
    <property type="component" value="Unassembled WGS sequence"/>
</dbReference>
<gene>
    <name evidence="1" type="ORF">BGP82_26810</name>
</gene>
<dbReference type="AlphaFoldDB" id="A0A2S3WK06"/>
<organism evidence="1 2">
    <name type="scientific">Pseudomonas putida</name>
    <name type="common">Arthrobacter siderocapsulatus</name>
    <dbReference type="NCBI Taxonomy" id="303"/>
    <lineage>
        <taxon>Bacteria</taxon>
        <taxon>Pseudomonadati</taxon>
        <taxon>Pseudomonadota</taxon>
        <taxon>Gammaproteobacteria</taxon>
        <taxon>Pseudomonadales</taxon>
        <taxon>Pseudomonadaceae</taxon>
        <taxon>Pseudomonas</taxon>
    </lineage>
</organism>
<dbReference type="RefSeq" id="WP_004574533.1">
    <property type="nucleotide sequence ID" value="NZ_MING01000087.1"/>
</dbReference>
<evidence type="ECO:0000313" key="2">
    <source>
        <dbReference type="Proteomes" id="UP000237378"/>
    </source>
</evidence>
<comment type="caution">
    <text evidence="1">The sequence shown here is derived from an EMBL/GenBank/DDBJ whole genome shotgun (WGS) entry which is preliminary data.</text>
</comment>
<accession>A0A2S3WK06</accession>
<protein>
    <submittedName>
        <fullName evidence="1">Uncharacterized protein</fullName>
    </submittedName>
</protein>
<evidence type="ECO:0000313" key="1">
    <source>
        <dbReference type="EMBL" id="POF99480.1"/>
    </source>
</evidence>
<dbReference type="EMBL" id="MING01000087">
    <property type="protein sequence ID" value="POF99480.1"/>
    <property type="molecule type" value="Genomic_DNA"/>
</dbReference>